<organism evidence="2 3">
    <name type="scientific">Amorphotheca resinae ATCC 22711</name>
    <dbReference type="NCBI Taxonomy" id="857342"/>
    <lineage>
        <taxon>Eukaryota</taxon>
        <taxon>Fungi</taxon>
        <taxon>Dikarya</taxon>
        <taxon>Ascomycota</taxon>
        <taxon>Pezizomycotina</taxon>
        <taxon>Leotiomycetes</taxon>
        <taxon>Helotiales</taxon>
        <taxon>Amorphothecaceae</taxon>
        <taxon>Amorphotheca</taxon>
    </lineage>
</organism>
<evidence type="ECO:0000313" key="2">
    <source>
        <dbReference type="EMBL" id="PSS27537.1"/>
    </source>
</evidence>
<protein>
    <submittedName>
        <fullName evidence="2">Uncharacterized protein</fullName>
    </submittedName>
</protein>
<dbReference type="RefSeq" id="XP_024725062.1">
    <property type="nucleotide sequence ID" value="XM_024863276.1"/>
</dbReference>
<feature type="compositionally biased region" description="Basic and acidic residues" evidence="1">
    <location>
        <begin position="37"/>
        <end position="70"/>
    </location>
</feature>
<gene>
    <name evidence="2" type="ORF">M430DRAFT_155351</name>
</gene>
<dbReference type="GeneID" id="36571357"/>
<keyword evidence="3" id="KW-1185">Reference proteome</keyword>
<sequence length="139" mass="14990">MKLQACTSAVGVEPRLQEACATSRTVAGDSCRRRSRKERDQSLKIVVWRDKDTGRGHVGRSSERESRESGGSRVDTGGSRVEDRERRFIGQRGSSRRPWGAGGTGPVALAPASQPPRARVARKRPFGLRAGPPQVAAAA</sequence>
<reference evidence="2 3" key="1">
    <citation type="journal article" date="2018" name="New Phytol.">
        <title>Comparative genomics and transcriptomics depict ericoid mycorrhizal fungi as versatile saprotrophs and plant mutualists.</title>
        <authorList>
            <person name="Martino E."/>
            <person name="Morin E."/>
            <person name="Grelet G.A."/>
            <person name="Kuo A."/>
            <person name="Kohler A."/>
            <person name="Daghino S."/>
            <person name="Barry K.W."/>
            <person name="Cichocki N."/>
            <person name="Clum A."/>
            <person name="Dockter R.B."/>
            <person name="Hainaut M."/>
            <person name="Kuo R.C."/>
            <person name="LaButti K."/>
            <person name="Lindahl B.D."/>
            <person name="Lindquist E.A."/>
            <person name="Lipzen A."/>
            <person name="Khouja H.R."/>
            <person name="Magnuson J."/>
            <person name="Murat C."/>
            <person name="Ohm R.A."/>
            <person name="Singer S.W."/>
            <person name="Spatafora J.W."/>
            <person name="Wang M."/>
            <person name="Veneault-Fourrey C."/>
            <person name="Henrissat B."/>
            <person name="Grigoriev I.V."/>
            <person name="Martin F.M."/>
            <person name="Perotto S."/>
        </authorList>
    </citation>
    <scope>NUCLEOTIDE SEQUENCE [LARGE SCALE GENOMIC DNA]</scope>
    <source>
        <strain evidence="2 3">ATCC 22711</strain>
    </source>
</reference>
<dbReference type="AlphaFoldDB" id="A0A2T3BDQ5"/>
<dbReference type="EMBL" id="KZ679006">
    <property type="protein sequence ID" value="PSS27537.1"/>
    <property type="molecule type" value="Genomic_DNA"/>
</dbReference>
<accession>A0A2T3BDQ5</accession>
<dbReference type="InParanoid" id="A0A2T3BDQ5"/>
<feature type="region of interest" description="Disordered" evidence="1">
    <location>
        <begin position="20"/>
        <end position="139"/>
    </location>
</feature>
<name>A0A2T3BDQ5_AMORE</name>
<evidence type="ECO:0000256" key="1">
    <source>
        <dbReference type="SAM" id="MobiDB-lite"/>
    </source>
</evidence>
<proteinExistence type="predicted"/>
<dbReference type="Proteomes" id="UP000241818">
    <property type="component" value="Unassembled WGS sequence"/>
</dbReference>
<evidence type="ECO:0000313" key="3">
    <source>
        <dbReference type="Proteomes" id="UP000241818"/>
    </source>
</evidence>